<dbReference type="RefSeq" id="WP_200257668.1">
    <property type="nucleotide sequence ID" value="NZ_NRSH01000045.1"/>
</dbReference>
<evidence type="ECO:0000256" key="1">
    <source>
        <dbReference type="SAM" id="MobiDB-lite"/>
    </source>
</evidence>
<gene>
    <name evidence="3" type="ORF">CKO13_05450</name>
</gene>
<feature type="region of interest" description="Disordered" evidence="1">
    <location>
        <begin position="56"/>
        <end position="92"/>
    </location>
</feature>
<keyword evidence="4" id="KW-1185">Reference proteome</keyword>
<dbReference type="CDD" id="cd16328">
    <property type="entry name" value="RseA_N"/>
    <property type="match status" value="1"/>
</dbReference>
<comment type="caution">
    <text evidence="3">The sequence shown here is derived from an EMBL/GenBank/DDBJ whole genome shotgun (WGS) entry which is preliminary data.</text>
</comment>
<dbReference type="EMBL" id="NRSH01000045">
    <property type="protein sequence ID" value="MBK1726473.1"/>
    <property type="molecule type" value="Genomic_DNA"/>
</dbReference>
<organism evidence="3 4">
    <name type="scientific">Halorhodospira neutriphila</name>
    <dbReference type="NCBI Taxonomy" id="168379"/>
    <lineage>
        <taxon>Bacteria</taxon>
        <taxon>Pseudomonadati</taxon>
        <taxon>Pseudomonadota</taxon>
        <taxon>Gammaproteobacteria</taxon>
        <taxon>Chromatiales</taxon>
        <taxon>Ectothiorhodospiraceae</taxon>
        <taxon>Halorhodospira</taxon>
    </lineage>
</organism>
<dbReference type="PANTHER" id="PTHR38104:SF1">
    <property type="entry name" value="ANTI-SIGMA-E FACTOR RSEA"/>
    <property type="match status" value="1"/>
</dbReference>
<dbReference type="Proteomes" id="UP000738126">
    <property type="component" value="Unassembled WGS sequence"/>
</dbReference>
<feature type="compositionally biased region" description="Low complexity" evidence="1">
    <location>
        <begin position="82"/>
        <end position="92"/>
    </location>
</feature>
<accession>A0ABS1E4P3</accession>
<dbReference type="Pfam" id="PF03872">
    <property type="entry name" value="RseA_N"/>
    <property type="match status" value="1"/>
</dbReference>
<dbReference type="Gene3D" id="1.10.10.880">
    <property type="entry name" value="Anti sigma-E protein RseA, N-terminal domain"/>
    <property type="match status" value="1"/>
</dbReference>
<feature type="domain" description="Anti sigma-E protein RseA N-terminal" evidence="2">
    <location>
        <begin position="11"/>
        <end position="87"/>
    </location>
</feature>
<name>A0ABS1E4P3_9GAMM</name>
<evidence type="ECO:0000313" key="3">
    <source>
        <dbReference type="EMBL" id="MBK1726473.1"/>
    </source>
</evidence>
<feature type="compositionally biased region" description="Low complexity" evidence="1">
    <location>
        <begin position="129"/>
        <end position="152"/>
    </location>
</feature>
<proteinExistence type="predicted"/>
<evidence type="ECO:0000313" key="4">
    <source>
        <dbReference type="Proteomes" id="UP000738126"/>
    </source>
</evidence>
<dbReference type="InterPro" id="IPR036147">
    <property type="entry name" value="Anti-sigma_E_RseA_N_sf"/>
</dbReference>
<dbReference type="InterPro" id="IPR005572">
    <property type="entry name" value="Anti-sigma_E_RseA_N"/>
</dbReference>
<feature type="compositionally biased region" description="Basic and acidic residues" evidence="1">
    <location>
        <begin position="68"/>
        <end position="80"/>
    </location>
</feature>
<evidence type="ECO:0000259" key="2">
    <source>
        <dbReference type="Pfam" id="PF03872"/>
    </source>
</evidence>
<dbReference type="SUPFAM" id="SSF89069">
    <property type="entry name" value="N-terminal, cytoplasmic domain of anti-sigmaE factor RseA"/>
    <property type="match status" value="1"/>
</dbReference>
<dbReference type="InterPro" id="IPR052383">
    <property type="entry name" value="Anti-sigma-E_RseA-like"/>
</dbReference>
<sequence>MSLEHNDDSVEEALSAFVDGELTPDERRFLLRRIGHDERLRSRLARYYLMRDALQRSLPPQPGPQLSERVREALAEEPAHQRPPAARARGSRRSLLGGAVAATVAAVTVLWWQGGGERAPQPAPGAPGAGVPASVQGQPSPRQEAPRQAPAADWETVATFGEGGQIPGAWPQAGRELPRLSRPAEQPQRSAAQLPESMPSRLQPFLVDYPYQLGAGYPDGTIQRAQTPEGR</sequence>
<dbReference type="PANTHER" id="PTHR38104">
    <property type="match status" value="1"/>
</dbReference>
<reference evidence="3 4" key="1">
    <citation type="journal article" date="2020" name="Microorganisms">
        <title>Osmotic Adaptation and Compatible Solute Biosynthesis of Phototrophic Bacteria as Revealed from Genome Analyses.</title>
        <authorList>
            <person name="Imhoff J.F."/>
            <person name="Rahn T."/>
            <person name="Kunzel S."/>
            <person name="Keller A."/>
            <person name="Neulinger S.C."/>
        </authorList>
    </citation>
    <scope>NUCLEOTIDE SEQUENCE [LARGE SCALE GENOMIC DNA]</scope>
    <source>
        <strain evidence="3 4">DSM 15116</strain>
    </source>
</reference>
<protein>
    <recommendedName>
        <fullName evidence="2">Anti sigma-E protein RseA N-terminal domain-containing protein</fullName>
    </recommendedName>
</protein>
<feature type="region of interest" description="Disordered" evidence="1">
    <location>
        <begin position="116"/>
        <end position="199"/>
    </location>
</feature>